<proteinExistence type="predicted"/>
<accession>A0A6G1JVT7</accession>
<dbReference type="EMBL" id="MU005782">
    <property type="protein sequence ID" value="KAF2704610.1"/>
    <property type="molecule type" value="Genomic_DNA"/>
</dbReference>
<keyword evidence="1" id="KW-0812">Transmembrane</keyword>
<evidence type="ECO:0000313" key="2">
    <source>
        <dbReference type="EMBL" id="KAF2704610.1"/>
    </source>
</evidence>
<sequence>MSIVYADHDYIDHQPSWMFHPQPDSVGWRLSVLSTAVDYLQLEMIMLDGHTTLTCQHCIRSASNHLLHMASPFWLLTPPPPPPSLWHMNLKVFFWMGKCLFLFFLDGMGVLARPGFFFLLCPCYLF</sequence>
<dbReference type="Proteomes" id="UP000799428">
    <property type="component" value="Unassembled WGS sequence"/>
</dbReference>
<keyword evidence="1" id="KW-0472">Membrane</keyword>
<evidence type="ECO:0000256" key="1">
    <source>
        <dbReference type="SAM" id="Phobius"/>
    </source>
</evidence>
<protein>
    <submittedName>
        <fullName evidence="2">Uncharacterized protein</fullName>
    </submittedName>
</protein>
<name>A0A6G1JVT7_9PLEO</name>
<organism evidence="2 3">
    <name type="scientific">Pleomassaria siparia CBS 279.74</name>
    <dbReference type="NCBI Taxonomy" id="1314801"/>
    <lineage>
        <taxon>Eukaryota</taxon>
        <taxon>Fungi</taxon>
        <taxon>Dikarya</taxon>
        <taxon>Ascomycota</taxon>
        <taxon>Pezizomycotina</taxon>
        <taxon>Dothideomycetes</taxon>
        <taxon>Pleosporomycetidae</taxon>
        <taxon>Pleosporales</taxon>
        <taxon>Pleomassariaceae</taxon>
        <taxon>Pleomassaria</taxon>
    </lineage>
</organism>
<feature type="transmembrane region" description="Helical" evidence="1">
    <location>
        <begin position="92"/>
        <end position="112"/>
    </location>
</feature>
<reference evidence="2" key="1">
    <citation type="journal article" date="2020" name="Stud. Mycol.">
        <title>101 Dothideomycetes genomes: a test case for predicting lifestyles and emergence of pathogens.</title>
        <authorList>
            <person name="Haridas S."/>
            <person name="Albert R."/>
            <person name="Binder M."/>
            <person name="Bloem J."/>
            <person name="Labutti K."/>
            <person name="Salamov A."/>
            <person name="Andreopoulos B."/>
            <person name="Baker S."/>
            <person name="Barry K."/>
            <person name="Bills G."/>
            <person name="Bluhm B."/>
            <person name="Cannon C."/>
            <person name="Castanera R."/>
            <person name="Culley D."/>
            <person name="Daum C."/>
            <person name="Ezra D."/>
            <person name="Gonzalez J."/>
            <person name="Henrissat B."/>
            <person name="Kuo A."/>
            <person name="Liang C."/>
            <person name="Lipzen A."/>
            <person name="Lutzoni F."/>
            <person name="Magnuson J."/>
            <person name="Mondo S."/>
            <person name="Nolan M."/>
            <person name="Ohm R."/>
            <person name="Pangilinan J."/>
            <person name="Park H.-J."/>
            <person name="Ramirez L."/>
            <person name="Alfaro M."/>
            <person name="Sun H."/>
            <person name="Tritt A."/>
            <person name="Yoshinaga Y."/>
            <person name="Zwiers L.-H."/>
            <person name="Turgeon B."/>
            <person name="Goodwin S."/>
            <person name="Spatafora J."/>
            <person name="Crous P."/>
            <person name="Grigoriev I."/>
        </authorList>
    </citation>
    <scope>NUCLEOTIDE SEQUENCE</scope>
    <source>
        <strain evidence="2">CBS 279.74</strain>
    </source>
</reference>
<dbReference type="AlphaFoldDB" id="A0A6G1JVT7"/>
<keyword evidence="1" id="KW-1133">Transmembrane helix</keyword>
<gene>
    <name evidence="2" type="ORF">K504DRAFT_461368</name>
</gene>
<evidence type="ECO:0000313" key="3">
    <source>
        <dbReference type="Proteomes" id="UP000799428"/>
    </source>
</evidence>
<keyword evidence="3" id="KW-1185">Reference proteome</keyword>